<evidence type="ECO:0000256" key="2">
    <source>
        <dbReference type="ARBA" id="ARBA00023002"/>
    </source>
</evidence>
<dbReference type="PROSITE" id="PS00070">
    <property type="entry name" value="ALDEHYDE_DEHYDR_CYS"/>
    <property type="match status" value="1"/>
</dbReference>
<dbReference type="InterPro" id="IPR015590">
    <property type="entry name" value="Aldehyde_DH_dom"/>
</dbReference>
<evidence type="ECO:0000256" key="1">
    <source>
        <dbReference type="ARBA" id="ARBA00009986"/>
    </source>
</evidence>
<dbReference type="GO" id="GO:0050269">
    <property type="term" value="F:coniferyl-aldehyde dehydrogenase [NAD(P)+] activity"/>
    <property type="evidence" value="ECO:0007669"/>
    <property type="project" value="UniProtKB-EC"/>
</dbReference>
<dbReference type="InterPro" id="IPR012394">
    <property type="entry name" value="Aldehyde_DH_NAD(P)"/>
</dbReference>
<dbReference type="InterPro" id="IPR016162">
    <property type="entry name" value="Ald_DH_N"/>
</dbReference>
<evidence type="ECO:0000256" key="5">
    <source>
        <dbReference type="PROSITE-ProRule" id="PRU10007"/>
    </source>
</evidence>
<feature type="domain" description="Aldehyde dehydrogenase" evidence="7">
    <location>
        <begin position="35"/>
        <end position="447"/>
    </location>
</feature>
<dbReference type="InterPro" id="IPR016163">
    <property type="entry name" value="Ald_DH_C"/>
</dbReference>
<evidence type="ECO:0000256" key="4">
    <source>
        <dbReference type="PIRNR" id="PIRNR036492"/>
    </source>
</evidence>
<dbReference type="Gene3D" id="3.40.309.10">
    <property type="entry name" value="Aldehyde Dehydrogenase, Chain A, domain 2"/>
    <property type="match status" value="1"/>
</dbReference>
<dbReference type="CDD" id="cd07133">
    <property type="entry name" value="ALDH_CALDH_CalB"/>
    <property type="match status" value="1"/>
</dbReference>
<protein>
    <recommendedName>
        <fullName evidence="4">Aldehyde dehydrogenase</fullName>
    </recommendedName>
</protein>
<dbReference type="InterPro" id="IPR029510">
    <property type="entry name" value="Ald_DH_CS_GLU"/>
</dbReference>
<dbReference type="Pfam" id="PF00171">
    <property type="entry name" value="Aldedh"/>
    <property type="match status" value="1"/>
</dbReference>
<gene>
    <name evidence="8" type="ORF">RM190_19325</name>
</gene>
<dbReference type="InterPro" id="IPR016160">
    <property type="entry name" value="Ald_DH_CS_CYS"/>
</dbReference>
<evidence type="ECO:0000259" key="7">
    <source>
        <dbReference type="Pfam" id="PF00171"/>
    </source>
</evidence>
<dbReference type="PANTHER" id="PTHR43570">
    <property type="entry name" value="ALDEHYDE DEHYDROGENASE"/>
    <property type="match status" value="1"/>
</dbReference>
<dbReference type="PROSITE" id="PS00687">
    <property type="entry name" value="ALDEHYDE_DEHYDR_GLU"/>
    <property type="match status" value="1"/>
</dbReference>
<evidence type="ECO:0000256" key="3">
    <source>
        <dbReference type="ARBA" id="ARBA00023027"/>
    </source>
</evidence>
<keyword evidence="3" id="KW-0520">NAD</keyword>
<dbReference type="SUPFAM" id="SSF53720">
    <property type="entry name" value="ALDH-like"/>
    <property type="match status" value="1"/>
</dbReference>
<sequence>MMDTQIVTQHQDGLADLHRIFDVQHGVTRGGLAPTLQARKSRLEKLRQMLVANEAAFVAAISSDFGNRSADETRMLEIGLVLNGIRCARKGLARWMRPEKRHVDVAFQPAKAWVRHEPLGVVGIISPWNYPLFLSLGPLVDVIAAGNRAMIKPSELTPRFSDLLARTIADTFAEDEIRVVTGGVEVAQAFSELPFDHLVFTGSTGVGRKVMLAAAANLTPVTLELGGKSPAIVCDDVDVAKVAKSVAFGKFLNAGQTCIAPDYALVPSSQVEAFGKAVIAAVGKFYPTLAGNGDYTSIISDRHYSRLVGAVDEARAAGATVLSARDDGVAAVRKVAPTVVIGAPENGVLMREEIFGPVLPVIGYDSLDEALAFINRRDRPLALYAFSHQRETLEKIVDGAISGGVTLNGTLLHAAQDGMAFGGVGPSGIGGYHGRDGFIRFSHARSVLKIGFINVFEKLGPPWGGLARTVSKILARRR</sequence>
<evidence type="ECO:0000256" key="6">
    <source>
        <dbReference type="RuleBase" id="RU003345"/>
    </source>
</evidence>
<dbReference type="Gene3D" id="3.40.605.10">
    <property type="entry name" value="Aldehyde Dehydrogenase, Chain A, domain 1"/>
    <property type="match status" value="1"/>
</dbReference>
<evidence type="ECO:0000313" key="8">
    <source>
        <dbReference type="EMBL" id="MDT1064022.1"/>
    </source>
</evidence>
<organism evidence="8 9">
    <name type="scientific">Paracoccus broussonetiae</name>
    <dbReference type="NCBI Taxonomy" id="3075834"/>
    <lineage>
        <taxon>Bacteria</taxon>
        <taxon>Pseudomonadati</taxon>
        <taxon>Pseudomonadota</taxon>
        <taxon>Alphaproteobacteria</taxon>
        <taxon>Rhodobacterales</taxon>
        <taxon>Paracoccaceae</taxon>
        <taxon>Paracoccus</taxon>
    </lineage>
</organism>
<dbReference type="EMBL" id="JAVRQI010000017">
    <property type="protein sequence ID" value="MDT1064022.1"/>
    <property type="molecule type" value="Genomic_DNA"/>
</dbReference>
<keyword evidence="2 4" id="KW-0560">Oxidoreductase</keyword>
<dbReference type="PANTHER" id="PTHR43570:SF20">
    <property type="entry name" value="ALDEHYDE DEHYDROGENASE ALDX-RELATED"/>
    <property type="match status" value="1"/>
</dbReference>
<dbReference type="Proteomes" id="UP001251085">
    <property type="component" value="Unassembled WGS sequence"/>
</dbReference>
<accession>A0ABU3EIE9</accession>
<keyword evidence="9" id="KW-1185">Reference proteome</keyword>
<comment type="caution">
    <text evidence="8">The sequence shown here is derived from an EMBL/GenBank/DDBJ whole genome shotgun (WGS) entry which is preliminary data.</text>
</comment>
<name>A0ABU3EIE9_9RHOB</name>
<dbReference type="PIRSF" id="PIRSF036492">
    <property type="entry name" value="ALDH"/>
    <property type="match status" value="1"/>
</dbReference>
<feature type="active site" evidence="5">
    <location>
        <position position="224"/>
    </location>
</feature>
<comment type="similarity">
    <text evidence="1 4 6">Belongs to the aldehyde dehydrogenase family.</text>
</comment>
<reference evidence="9" key="1">
    <citation type="submission" date="2023-07" db="EMBL/GenBank/DDBJ databases">
        <title>Characterization of two Paracoccaceae strains isolated from Phycosphere and proposal of Xinfangfangia lacusdiani sp. nov.</title>
        <authorList>
            <person name="Deng Y."/>
            <person name="Zhang Y.Q."/>
        </authorList>
    </citation>
    <scope>NUCLEOTIDE SEQUENCE [LARGE SCALE GENOMIC DNA]</scope>
    <source>
        <strain evidence="9">CPCC 101403</strain>
    </source>
</reference>
<dbReference type="InterPro" id="IPR016161">
    <property type="entry name" value="Ald_DH/histidinol_DH"/>
</dbReference>
<proteinExistence type="inferred from homology"/>
<evidence type="ECO:0000313" key="9">
    <source>
        <dbReference type="Proteomes" id="UP001251085"/>
    </source>
</evidence>